<accession>A0A381VTB0</accession>
<evidence type="ECO:0000256" key="2">
    <source>
        <dbReference type="SAM" id="Coils"/>
    </source>
</evidence>
<dbReference type="EMBL" id="UINC01009725">
    <property type="protein sequence ID" value="SVA43549.1"/>
    <property type="molecule type" value="Genomic_DNA"/>
</dbReference>
<dbReference type="InterPro" id="IPR057309">
    <property type="entry name" value="PcsB_CC"/>
</dbReference>
<sequence>MGKKEYSYLKKQRILDSQLKIRERELKIYDWNLKINKNKISNLTKKLNQSEKQIYLQQQIMRRRIRTIYKEGKLFPVKMLFSSEDFVDLLKRAKYLDSVMAYDRLIFTNYERELEDFHSEKESLLHAKGKLLLYKNKASAKKKEIVFEKEKKKRFLVKLNKEKKLNRRLRDELVRSSKQLNQLISKLENKMIHGEGIDITDKKGGLLPPVKGNLLNKFGRKRDGKFNTYIVYNGVNIKTQKGTPVRSVFDGKVLYTGILEGYGNIIIIGHGKNYHSLYGHLDEIIASTGKTVRSRQIIGRSGDTGSLLGESLYFEMRHKGKPIEPTAWLSQSKK</sequence>
<dbReference type="Gene3D" id="2.70.70.10">
    <property type="entry name" value="Glucose Permease (Domain IIA)"/>
    <property type="match status" value="1"/>
</dbReference>
<evidence type="ECO:0000256" key="1">
    <source>
        <dbReference type="ARBA" id="ARBA00022729"/>
    </source>
</evidence>
<feature type="domain" description="M23ase beta-sheet core" evidence="3">
    <location>
        <begin position="233"/>
        <end position="325"/>
    </location>
</feature>
<proteinExistence type="predicted"/>
<evidence type="ECO:0000313" key="5">
    <source>
        <dbReference type="EMBL" id="SVA43549.1"/>
    </source>
</evidence>
<dbReference type="InterPro" id="IPR011055">
    <property type="entry name" value="Dup_hybrid_motif"/>
</dbReference>
<dbReference type="InterPro" id="IPR050570">
    <property type="entry name" value="Cell_wall_metabolism_enzyme"/>
</dbReference>
<reference evidence="5" key="1">
    <citation type="submission" date="2018-05" db="EMBL/GenBank/DDBJ databases">
        <authorList>
            <person name="Lanie J.A."/>
            <person name="Ng W.-L."/>
            <person name="Kazmierczak K.M."/>
            <person name="Andrzejewski T.M."/>
            <person name="Davidsen T.M."/>
            <person name="Wayne K.J."/>
            <person name="Tettelin H."/>
            <person name="Glass J.I."/>
            <person name="Rusch D."/>
            <person name="Podicherti R."/>
            <person name="Tsui H.-C.T."/>
            <person name="Winkler M.E."/>
        </authorList>
    </citation>
    <scope>NUCLEOTIDE SEQUENCE</scope>
</reference>
<dbReference type="CDD" id="cd12797">
    <property type="entry name" value="M23_peptidase"/>
    <property type="match status" value="1"/>
</dbReference>
<dbReference type="PANTHER" id="PTHR21666">
    <property type="entry name" value="PEPTIDASE-RELATED"/>
    <property type="match status" value="1"/>
</dbReference>
<dbReference type="SUPFAM" id="SSF51261">
    <property type="entry name" value="Duplicated hybrid motif"/>
    <property type="match status" value="1"/>
</dbReference>
<dbReference type="Pfam" id="PF24568">
    <property type="entry name" value="CC_PcsB"/>
    <property type="match status" value="1"/>
</dbReference>
<dbReference type="PANTHER" id="PTHR21666:SF289">
    <property type="entry name" value="L-ALA--D-GLU ENDOPEPTIDASE"/>
    <property type="match status" value="1"/>
</dbReference>
<feature type="domain" description="Peptidoglycan hydrolase PcsB coiled-coil" evidence="4">
    <location>
        <begin position="49"/>
        <end position="115"/>
    </location>
</feature>
<name>A0A381VTB0_9ZZZZ</name>
<feature type="coiled-coil region" evidence="2">
    <location>
        <begin position="159"/>
        <end position="190"/>
    </location>
</feature>
<keyword evidence="1" id="KW-0732">Signal</keyword>
<gene>
    <name evidence="5" type="ORF">METZ01_LOCUS96403</name>
</gene>
<dbReference type="Pfam" id="PF01551">
    <property type="entry name" value="Peptidase_M23"/>
    <property type="match status" value="1"/>
</dbReference>
<dbReference type="AlphaFoldDB" id="A0A381VTB0"/>
<dbReference type="GO" id="GO:0004222">
    <property type="term" value="F:metalloendopeptidase activity"/>
    <property type="evidence" value="ECO:0007669"/>
    <property type="project" value="TreeGrafter"/>
</dbReference>
<dbReference type="Gene3D" id="6.10.250.3150">
    <property type="match status" value="1"/>
</dbReference>
<evidence type="ECO:0000259" key="4">
    <source>
        <dbReference type="Pfam" id="PF24568"/>
    </source>
</evidence>
<dbReference type="InterPro" id="IPR016047">
    <property type="entry name" value="M23ase_b-sheet_dom"/>
</dbReference>
<protein>
    <submittedName>
        <fullName evidence="5">Uncharacterized protein</fullName>
    </submittedName>
</protein>
<evidence type="ECO:0000259" key="3">
    <source>
        <dbReference type="Pfam" id="PF01551"/>
    </source>
</evidence>
<keyword evidence="2" id="KW-0175">Coiled coil</keyword>
<organism evidence="5">
    <name type="scientific">marine metagenome</name>
    <dbReference type="NCBI Taxonomy" id="408172"/>
    <lineage>
        <taxon>unclassified sequences</taxon>
        <taxon>metagenomes</taxon>
        <taxon>ecological metagenomes</taxon>
    </lineage>
</organism>